<gene>
    <name evidence="1" type="ORF">ACFLIM_48295</name>
</gene>
<evidence type="ECO:0000313" key="2">
    <source>
        <dbReference type="Proteomes" id="UP001603978"/>
    </source>
</evidence>
<proteinExistence type="predicted"/>
<comment type="caution">
    <text evidence="1">The sequence shown here is derived from an EMBL/GenBank/DDBJ whole genome shotgun (WGS) entry which is preliminary data.</text>
</comment>
<accession>A0ABW7AUA5</accession>
<dbReference type="Proteomes" id="UP001603978">
    <property type="component" value="Unassembled WGS sequence"/>
</dbReference>
<protein>
    <submittedName>
        <fullName evidence="1">Uncharacterized protein</fullName>
    </submittedName>
</protein>
<keyword evidence="2" id="KW-1185">Reference proteome</keyword>
<dbReference type="RefSeq" id="WP_393177325.1">
    <property type="nucleotide sequence ID" value="NZ_JBICRM010000063.1"/>
</dbReference>
<name>A0ABW7AUA5_9ACTN</name>
<dbReference type="EMBL" id="JBICRM010000063">
    <property type="protein sequence ID" value="MFG1710986.1"/>
    <property type="molecule type" value="Genomic_DNA"/>
</dbReference>
<organism evidence="1 2">
    <name type="scientific">Nonomuraea marmarensis</name>
    <dbReference type="NCBI Taxonomy" id="3351344"/>
    <lineage>
        <taxon>Bacteria</taxon>
        <taxon>Bacillati</taxon>
        <taxon>Actinomycetota</taxon>
        <taxon>Actinomycetes</taxon>
        <taxon>Streptosporangiales</taxon>
        <taxon>Streptosporangiaceae</taxon>
        <taxon>Nonomuraea</taxon>
    </lineage>
</organism>
<evidence type="ECO:0000313" key="1">
    <source>
        <dbReference type="EMBL" id="MFG1710986.1"/>
    </source>
</evidence>
<reference evidence="1 2" key="1">
    <citation type="submission" date="2024-10" db="EMBL/GenBank/DDBJ databases">
        <authorList>
            <person name="Topkara A.R."/>
            <person name="Saygin H."/>
        </authorList>
    </citation>
    <scope>NUCLEOTIDE SEQUENCE [LARGE SCALE GENOMIC DNA]</scope>
    <source>
        <strain evidence="1 2">M3C6</strain>
    </source>
</reference>
<sequence length="175" mass="20092">MELRPELLPLPVPRERVEQLGAQIDRIAELIGEGRMPEARQAVTTFNKQTGHRYEPTDFASYWESQDLEEIATNAARPAPPKVPDITRTELAEIVRRIMEADPEADYYLALLEANVVHPHISDLIYCSWPRSRPARSSQCSVSSVEFRRWPFPAQRRGIGPTFRPQKAFSPWPTR</sequence>